<dbReference type="HOGENOM" id="CLU_221788_0_0_6"/>
<sequence length="24" mass="2635">MVRRSARTDENANAEQAGDQSRTA</sequence>
<organism evidence="2 3">
    <name type="scientific">Azotobacter vinelandii (strain DJ / ATCC BAA-1303)</name>
    <dbReference type="NCBI Taxonomy" id="322710"/>
    <lineage>
        <taxon>Bacteria</taxon>
        <taxon>Pseudomonadati</taxon>
        <taxon>Pseudomonadota</taxon>
        <taxon>Gammaproteobacteria</taxon>
        <taxon>Pseudomonadales</taxon>
        <taxon>Pseudomonadaceae</taxon>
        <taxon>Azotobacter</taxon>
    </lineage>
</organism>
<feature type="region of interest" description="Disordered" evidence="1">
    <location>
        <begin position="1"/>
        <end position="24"/>
    </location>
</feature>
<reference evidence="2 3" key="1">
    <citation type="journal article" date="2009" name="J. Bacteriol.">
        <title>Genome sequence of Azotobacter vinelandii, an obligate aerobe specialized to support diverse anaerobic metabolic processes.</title>
        <authorList>
            <person name="Setubal J.C."/>
            <person name="dos Santos P."/>
            <person name="Goldman B.S."/>
            <person name="Ertesvag H."/>
            <person name="Espin G."/>
            <person name="Rubio L.M."/>
            <person name="Valla S."/>
            <person name="Almeida N.F."/>
            <person name="Balasubramanian D."/>
            <person name="Cromes L."/>
            <person name="Curatti L."/>
            <person name="Du Z."/>
            <person name="Godsy E."/>
            <person name="Goodner B."/>
            <person name="Hellner-Burris K."/>
            <person name="Hernandez J.A."/>
            <person name="Houmiel K."/>
            <person name="Imperial J."/>
            <person name="Kennedy C."/>
            <person name="Larson T.J."/>
            <person name="Latreille P."/>
            <person name="Ligon L.S."/>
            <person name="Lu J."/>
            <person name="Maerk M."/>
            <person name="Miller N.M."/>
            <person name="Norton S."/>
            <person name="O'Carroll I.P."/>
            <person name="Paulsen I."/>
            <person name="Raulfs E.C."/>
            <person name="Roemer R."/>
            <person name="Rosser J."/>
            <person name="Segura D."/>
            <person name="Slater S."/>
            <person name="Stricklin S.L."/>
            <person name="Studholme D.J."/>
            <person name="Sun J."/>
            <person name="Viana C.J."/>
            <person name="Wallin E."/>
            <person name="Wang B."/>
            <person name="Wheeler C."/>
            <person name="Zhu H."/>
            <person name="Dean D.R."/>
            <person name="Dixon R."/>
            <person name="Wood D."/>
        </authorList>
    </citation>
    <scope>NUCLEOTIDE SEQUENCE [LARGE SCALE GENOMIC DNA]</scope>
    <source>
        <strain evidence="3">DJ / ATCC BAA-1303</strain>
    </source>
</reference>
<name>C1DNV6_AZOVD</name>
<dbReference type="Proteomes" id="UP000002424">
    <property type="component" value="Chromosome"/>
</dbReference>
<accession>C1DNV6</accession>
<evidence type="ECO:0000313" key="3">
    <source>
        <dbReference type="Proteomes" id="UP000002424"/>
    </source>
</evidence>
<evidence type="ECO:0000313" key="2">
    <source>
        <dbReference type="EMBL" id="ACO79309.1"/>
    </source>
</evidence>
<dbReference type="AlphaFoldDB" id="C1DNV6"/>
<dbReference type="KEGG" id="avn:Avin_31460"/>
<dbReference type="EMBL" id="CP001157">
    <property type="protein sequence ID" value="ACO79309.1"/>
    <property type="molecule type" value="Genomic_DNA"/>
</dbReference>
<dbReference type="STRING" id="322710.Avin_31460"/>
<gene>
    <name evidence="2" type="ordered locus">Avin_31460</name>
</gene>
<evidence type="ECO:0000256" key="1">
    <source>
        <dbReference type="SAM" id="MobiDB-lite"/>
    </source>
</evidence>
<feature type="compositionally biased region" description="Polar residues" evidence="1">
    <location>
        <begin position="11"/>
        <end position="24"/>
    </location>
</feature>
<keyword evidence="3" id="KW-1185">Reference proteome</keyword>
<protein>
    <submittedName>
        <fullName evidence="2">Uncharacterized protein</fullName>
    </submittedName>
</protein>
<proteinExistence type="predicted"/>
<dbReference type="EnsemblBacteria" id="ACO79309">
    <property type="protein sequence ID" value="ACO79309"/>
    <property type="gene ID" value="Avin_31460"/>
</dbReference>
<feature type="compositionally biased region" description="Basic and acidic residues" evidence="1">
    <location>
        <begin position="1"/>
        <end position="10"/>
    </location>
</feature>